<evidence type="ECO:0000256" key="1">
    <source>
        <dbReference type="ARBA" id="ARBA00005953"/>
    </source>
</evidence>
<keyword evidence="5" id="KW-1185">Reference proteome</keyword>
<dbReference type="GO" id="GO:0047617">
    <property type="term" value="F:fatty acyl-CoA hydrolase activity"/>
    <property type="evidence" value="ECO:0007669"/>
    <property type="project" value="TreeGrafter"/>
</dbReference>
<dbReference type="AlphaFoldDB" id="A0A974SQT5"/>
<proteinExistence type="inferred from homology"/>
<dbReference type="InterPro" id="IPR006683">
    <property type="entry name" value="Thioestr_dom"/>
</dbReference>
<evidence type="ECO:0000313" key="5">
    <source>
        <dbReference type="Proteomes" id="UP000663444"/>
    </source>
</evidence>
<dbReference type="InterPro" id="IPR029069">
    <property type="entry name" value="HotDog_dom_sf"/>
</dbReference>
<dbReference type="NCBIfam" id="TIGR00051">
    <property type="entry name" value="YbgC/FadM family acyl-CoA thioesterase"/>
    <property type="match status" value="1"/>
</dbReference>
<sequence length="145" mass="16920">MKHEQKPNAFTIPVRIYYAETDAGGVVYHSKYLDLFERCRTEWLRQLGHNQQNLIDEHNLVFVVRNINIDYLRPGRLDDLLQIGLEVDKLGRSQIVFRQHARRQEADGSWTELATATVQIVCVDFAKFKSAPIPDWLRAQLETLQ</sequence>
<dbReference type="KEGG" id="ares:IWH25_05380"/>
<name>A0A974SQT5_9RHOO</name>
<dbReference type="EMBL" id="CP064781">
    <property type="protein sequence ID" value="QRJ64780.1"/>
    <property type="molecule type" value="Genomic_DNA"/>
</dbReference>
<dbReference type="PANTHER" id="PTHR31793">
    <property type="entry name" value="4-HYDROXYBENZOYL-COA THIOESTERASE FAMILY MEMBER"/>
    <property type="match status" value="1"/>
</dbReference>
<dbReference type="PROSITE" id="PS01328">
    <property type="entry name" value="4HBCOA_THIOESTERASE"/>
    <property type="match status" value="1"/>
</dbReference>
<feature type="domain" description="Thioesterase" evidence="3">
    <location>
        <begin position="24"/>
        <end position="105"/>
    </location>
</feature>
<evidence type="ECO:0000256" key="2">
    <source>
        <dbReference type="ARBA" id="ARBA00022801"/>
    </source>
</evidence>
<dbReference type="CDD" id="cd00586">
    <property type="entry name" value="4HBT"/>
    <property type="match status" value="1"/>
</dbReference>
<dbReference type="RefSeq" id="WP_203388307.1">
    <property type="nucleotide sequence ID" value="NZ_CP064781.1"/>
</dbReference>
<protein>
    <submittedName>
        <fullName evidence="4">Tol-pal system-associated acyl-CoA thioesterase</fullName>
    </submittedName>
</protein>
<evidence type="ECO:0000313" key="4">
    <source>
        <dbReference type="EMBL" id="QRJ64780.1"/>
    </source>
</evidence>
<dbReference type="InterPro" id="IPR008272">
    <property type="entry name" value="HB-CoA_thioesterase_AS"/>
</dbReference>
<dbReference type="Pfam" id="PF03061">
    <property type="entry name" value="4HBT"/>
    <property type="match status" value="1"/>
</dbReference>
<dbReference type="InterPro" id="IPR050563">
    <property type="entry name" value="4-hydroxybenzoyl-CoA_TE"/>
</dbReference>
<dbReference type="InterPro" id="IPR006684">
    <property type="entry name" value="YbgC/YbaW"/>
</dbReference>
<dbReference type="Proteomes" id="UP000663444">
    <property type="component" value="Chromosome"/>
</dbReference>
<dbReference type="FunFam" id="3.10.129.10:FF:000004">
    <property type="entry name" value="Tol-pal system-associated acyl-CoA thioesterase"/>
    <property type="match status" value="1"/>
</dbReference>
<keyword evidence="2" id="KW-0378">Hydrolase</keyword>
<organism evidence="4 5">
    <name type="scientific">Azospira restricta</name>
    <dbReference type="NCBI Taxonomy" id="404405"/>
    <lineage>
        <taxon>Bacteria</taxon>
        <taxon>Pseudomonadati</taxon>
        <taxon>Pseudomonadota</taxon>
        <taxon>Betaproteobacteria</taxon>
        <taxon>Rhodocyclales</taxon>
        <taxon>Rhodocyclaceae</taxon>
        <taxon>Azospira</taxon>
    </lineage>
</organism>
<reference evidence="4" key="1">
    <citation type="submission" date="2020-11" db="EMBL/GenBank/DDBJ databases">
        <title>Azospira restricta DSM 18626 genome sequence.</title>
        <authorList>
            <person name="Moe W.M."/>
        </authorList>
    </citation>
    <scope>NUCLEOTIDE SEQUENCE</scope>
    <source>
        <strain evidence="4">DSM 18626</strain>
    </source>
</reference>
<comment type="similarity">
    <text evidence="1">Belongs to the 4-hydroxybenzoyl-CoA thioesterase family.</text>
</comment>
<accession>A0A974SQT5</accession>
<evidence type="ECO:0000259" key="3">
    <source>
        <dbReference type="Pfam" id="PF03061"/>
    </source>
</evidence>
<gene>
    <name evidence="4" type="primary">ybgC</name>
    <name evidence="4" type="ORF">IWH25_05380</name>
</gene>
<dbReference type="InterPro" id="IPR014166">
    <property type="entry name" value="Tol-Pal_acyl-CoA_thioesterase"/>
</dbReference>
<dbReference type="SUPFAM" id="SSF54637">
    <property type="entry name" value="Thioesterase/thiol ester dehydrase-isomerase"/>
    <property type="match status" value="1"/>
</dbReference>
<dbReference type="Gene3D" id="3.10.129.10">
    <property type="entry name" value="Hotdog Thioesterase"/>
    <property type="match status" value="1"/>
</dbReference>
<dbReference type="NCBIfam" id="TIGR02799">
    <property type="entry name" value="thio_ybgC"/>
    <property type="match status" value="1"/>
</dbReference>
<dbReference type="PIRSF" id="PIRSF003230">
    <property type="entry name" value="YbgC"/>
    <property type="match status" value="1"/>
</dbReference>
<dbReference type="PANTHER" id="PTHR31793:SF37">
    <property type="entry name" value="ACYL-COA THIOESTER HYDROLASE YBGC"/>
    <property type="match status" value="1"/>
</dbReference>